<name>A0AAD8P846_BABGI</name>
<dbReference type="PROSITE" id="PS50206">
    <property type="entry name" value="RHODANESE_3"/>
    <property type="match status" value="1"/>
</dbReference>
<dbReference type="EMBL" id="JAVEPI010000004">
    <property type="protein sequence ID" value="KAK1442215.1"/>
    <property type="molecule type" value="Genomic_DNA"/>
</dbReference>
<dbReference type="GO" id="GO:0042292">
    <property type="term" value="F:URM1 activating enzyme activity"/>
    <property type="evidence" value="ECO:0007669"/>
    <property type="project" value="TreeGrafter"/>
</dbReference>
<dbReference type="InterPro" id="IPR001763">
    <property type="entry name" value="Rhodanese-like_dom"/>
</dbReference>
<dbReference type="CDD" id="cd00757">
    <property type="entry name" value="ThiF_MoeB_HesA_family"/>
    <property type="match status" value="1"/>
</dbReference>
<proteinExistence type="predicted"/>
<dbReference type="InterPro" id="IPR045886">
    <property type="entry name" value="ThiF/MoeB/HesA"/>
</dbReference>
<keyword evidence="3" id="KW-1185">Reference proteome</keyword>
<evidence type="ECO:0000313" key="2">
    <source>
        <dbReference type="EMBL" id="KAK1442215.1"/>
    </source>
</evidence>
<dbReference type="GO" id="GO:0016779">
    <property type="term" value="F:nucleotidyltransferase activity"/>
    <property type="evidence" value="ECO:0007669"/>
    <property type="project" value="TreeGrafter"/>
</dbReference>
<dbReference type="Pfam" id="PF00899">
    <property type="entry name" value="ThiF"/>
    <property type="match status" value="1"/>
</dbReference>
<comment type="caution">
    <text evidence="2">The sequence shown here is derived from an EMBL/GenBank/DDBJ whole genome shotgun (WGS) entry which is preliminary data.</text>
</comment>
<dbReference type="PANTHER" id="PTHR10953:SF102">
    <property type="entry name" value="ADENYLYLTRANSFERASE AND SULFURTRANSFERASE MOCS3"/>
    <property type="match status" value="1"/>
</dbReference>
<reference evidence="2" key="1">
    <citation type="submission" date="2023-08" db="EMBL/GenBank/DDBJ databases">
        <title>Draft sequence of the Babesia gibsoni genome.</title>
        <authorList>
            <person name="Yamagishi J.Y."/>
            <person name="Xuan X.X."/>
        </authorList>
    </citation>
    <scope>NUCLEOTIDE SEQUENCE</scope>
    <source>
        <strain evidence="2">Azabu</strain>
    </source>
</reference>
<evidence type="ECO:0000259" key="1">
    <source>
        <dbReference type="PROSITE" id="PS50206"/>
    </source>
</evidence>
<dbReference type="GO" id="GO:0005737">
    <property type="term" value="C:cytoplasm"/>
    <property type="evidence" value="ECO:0007669"/>
    <property type="project" value="TreeGrafter"/>
</dbReference>
<dbReference type="InterPro" id="IPR035985">
    <property type="entry name" value="Ubiquitin-activating_enz"/>
</dbReference>
<dbReference type="AlphaFoldDB" id="A0AAD8P846"/>
<dbReference type="InterPro" id="IPR036873">
    <property type="entry name" value="Rhodanese-like_dom_sf"/>
</dbReference>
<dbReference type="InterPro" id="IPR000594">
    <property type="entry name" value="ThiF_NAD_FAD-bd"/>
</dbReference>
<sequence length="525" mass="57653">MTNINNHNTGASCSCHAEFRPNGCFAGGFRNPGSHSDDQILDMRQPWAPLRRKPTAIDPHCASNETPFCSSLSNWEAERFGPQYIALQKCNRQINGGYTVDAVSTCAVLVIGAGGLGSPLLMYLAAGGIGILGIMDGDVVEVSNLHRQIIHDEENQGVNKAVSAKQRLSKINSQGVYLVYDRFFGEEEANKILPKYDIVVDATDNPQTRYLINDSCVKYNKILVIASSIGTQGQLMVFNRNSEDTKGPCYRCISPLDGNPFINVRRGACSFAGVLGPLPGIMGCLQATEVLKIAAGAVDVVLGQGHMLLYDTMNVQKPFRCIQLTRNIDCPTCGDDVDDVKLKMMPWQLCRMNNAVDDLSISTETFRKAYMDNIKNGTPVKVKLLVKHNKTEVHADGEEYTLYLFDVRPREHYSLCHLTGATNWPVSHILDDLSILTDHTVANPNVLNPIDDLLQKKCQGLKDAAKVLLMFICFLGNSSRVSTDAVRKAIDEHGSTEDSLRIKCVSIAGGYRAIRTQLGIDIPLS</sequence>
<dbReference type="GO" id="GO:0004792">
    <property type="term" value="F:thiosulfate-cyanide sulfurtransferase activity"/>
    <property type="evidence" value="ECO:0007669"/>
    <property type="project" value="TreeGrafter"/>
</dbReference>
<dbReference type="PANTHER" id="PTHR10953">
    <property type="entry name" value="UBIQUITIN-ACTIVATING ENZYME E1"/>
    <property type="match status" value="1"/>
</dbReference>
<gene>
    <name evidence="2" type="ORF">BgAZ_402450</name>
</gene>
<protein>
    <submittedName>
        <fullName evidence="2">Ubiquitin-activating enzyme like protein</fullName>
    </submittedName>
</protein>
<dbReference type="SUPFAM" id="SSF69572">
    <property type="entry name" value="Activating enzymes of the ubiquitin-like proteins"/>
    <property type="match status" value="1"/>
</dbReference>
<dbReference type="Gene3D" id="3.40.50.720">
    <property type="entry name" value="NAD(P)-binding Rossmann-like Domain"/>
    <property type="match status" value="1"/>
</dbReference>
<feature type="domain" description="Rhodanese" evidence="1">
    <location>
        <begin position="404"/>
        <end position="523"/>
    </location>
</feature>
<dbReference type="SUPFAM" id="SSF52821">
    <property type="entry name" value="Rhodanese/Cell cycle control phosphatase"/>
    <property type="match status" value="1"/>
</dbReference>
<dbReference type="Gene3D" id="3.40.250.10">
    <property type="entry name" value="Rhodanese-like domain"/>
    <property type="match status" value="1"/>
</dbReference>
<organism evidence="2 3">
    <name type="scientific">Babesia gibsoni</name>
    <dbReference type="NCBI Taxonomy" id="33632"/>
    <lineage>
        <taxon>Eukaryota</taxon>
        <taxon>Sar</taxon>
        <taxon>Alveolata</taxon>
        <taxon>Apicomplexa</taxon>
        <taxon>Aconoidasida</taxon>
        <taxon>Piroplasmida</taxon>
        <taxon>Babesiidae</taxon>
        <taxon>Babesia</taxon>
    </lineage>
</organism>
<dbReference type="Proteomes" id="UP001230268">
    <property type="component" value="Unassembled WGS sequence"/>
</dbReference>
<evidence type="ECO:0000313" key="3">
    <source>
        <dbReference type="Proteomes" id="UP001230268"/>
    </source>
</evidence>
<accession>A0AAD8P846</accession>